<gene>
    <name evidence="2" type="ORF">KsCSTR_20670</name>
    <name evidence="1" type="ORF">kuste3581</name>
</gene>
<organism evidence="1">
    <name type="scientific">Kuenenia stuttgartiensis</name>
    <dbReference type="NCBI Taxonomy" id="174633"/>
    <lineage>
        <taxon>Bacteria</taxon>
        <taxon>Pseudomonadati</taxon>
        <taxon>Planctomycetota</taxon>
        <taxon>Candidatus Brocadiia</taxon>
        <taxon>Candidatus Brocadiales</taxon>
        <taxon>Candidatus Brocadiaceae</taxon>
        <taxon>Candidatus Kuenenia</taxon>
    </lineage>
</organism>
<dbReference type="EMBL" id="CT573071">
    <property type="protein sequence ID" value="CAJ74344.1"/>
    <property type="molecule type" value="Genomic_DNA"/>
</dbReference>
<reference evidence="2 3" key="3">
    <citation type="submission" date="2020-02" db="EMBL/GenBank/DDBJ databases">
        <title>Newly sequenced genome of strain CSTR1 showed variability in Candidatus Kuenenia stuttgartiensis genomes.</title>
        <authorList>
            <person name="Ding C."/>
            <person name="Adrian L."/>
        </authorList>
    </citation>
    <scope>NUCLEOTIDE SEQUENCE [LARGE SCALE GENOMIC DNA]</scope>
    <source>
        <strain evidence="2 3">CSTR1</strain>
    </source>
</reference>
<evidence type="ECO:0000313" key="2">
    <source>
        <dbReference type="EMBL" id="QII11446.1"/>
    </source>
</evidence>
<dbReference type="Proteomes" id="UP000501926">
    <property type="component" value="Chromosome"/>
</dbReference>
<dbReference type="RefSeq" id="WP_164994260.1">
    <property type="nucleotide sequence ID" value="NZ_CP049055.1"/>
</dbReference>
<dbReference type="AlphaFoldDB" id="Q1Q2W1"/>
<dbReference type="EMBL" id="CP049055">
    <property type="protein sequence ID" value="QII11446.1"/>
    <property type="molecule type" value="Genomic_DNA"/>
</dbReference>
<proteinExistence type="predicted"/>
<sequence length="59" mass="6847">MKTTKQKVSFVLREEQKVPSWEGIQRVGGKRKILSYNPKLKELAGKLRKNMTLSETLLM</sequence>
<reference evidence="1" key="2">
    <citation type="submission" date="2006-01" db="EMBL/GenBank/DDBJ databases">
        <authorList>
            <person name="Genoscope"/>
        </authorList>
    </citation>
    <scope>NUCLEOTIDE SEQUENCE</scope>
</reference>
<evidence type="ECO:0000313" key="1">
    <source>
        <dbReference type="EMBL" id="CAJ74344.1"/>
    </source>
</evidence>
<reference evidence="1" key="1">
    <citation type="journal article" date="2006" name="Nature">
        <title>Deciphering the evolution and metabolism of an anammox bacterium from a community genome.</title>
        <authorList>
            <person name="Strous M."/>
            <person name="Pelletier E."/>
            <person name="Mangenot S."/>
            <person name="Rattei T."/>
            <person name="Lehner A."/>
            <person name="Taylor M.W."/>
            <person name="Horn M."/>
            <person name="Daims H."/>
            <person name="Bartol-Mavel D."/>
            <person name="Wincker P."/>
            <person name="Barbe V."/>
            <person name="Fonknechten N."/>
            <person name="Vallenet D."/>
            <person name="Segurens B."/>
            <person name="Schenowitz-Truong C."/>
            <person name="Medigue C."/>
            <person name="Collingro A."/>
            <person name="Snel B."/>
            <person name="Dutilh B.E."/>
            <person name="OpDenCamp H.J.M."/>
            <person name="vanDerDrift C."/>
            <person name="Cirpus I."/>
            <person name="vanDePas-Schoonen K.T."/>
            <person name="Harhangi H.R."/>
            <person name="vanNiftrik L."/>
            <person name="Schmid M."/>
            <person name="Keltjens J."/>
            <person name="vanDeVossenberg J."/>
            <person name="Kartal B."/>
            <person name="Meier H."/>
            <person name="Frishman D."/>
            <person name="Huynen M.A."/>
            <person name="Mewes H."/>
            <person name="Weissenbach J."/>
            <person name="Jetten M.S.M."/>
            <person name="Wagner M."/>
            <person name="LePaslier D."/>
        </authorList>
    </citation>
    <scope>NUCLEOTIDE SEQUENCE</scope>
</reference>
<name>Q1Q2W1_KUEST</name>
<evidence type="ECO:0000313" key="3">
    <source>
        <dbReference type="Proteomes" id="UP000501926"/>
    </source>
</evidence>
<accession>Q1Q2W1</accession>
<protein>
    <submittedName>
        <fullName evidence="1">Uncharacterized protein</fullName>
    </submittedName>
</protein>